<protein>
    <submittedName>
        <fullName evidence="8">MFS transporter</fullName>
    </submittedName>
</protein>
<feature type="transmembrane region" description="Helical" evidence="6">
    <location>
        <begin position="99"/>
        <end position="120"/>
    </location>
</feature>
<feature type="transmembrane region" description="Helical" evidence="6">
    <location>
        <begin position="381"/>
        <end position="400"/>
    </location>
</feature>
<dbReference type="InterPro" id="IPR020846">
    <property type="entry name" value="MFS_dom"/>
</dbReference>
<comment type="subcellular location">
    <subcellularLocation>
        <location evidence="1">Cell membrane</location>
        <topology evidence="1">Multi-pass membrane protein</topology>
    </subcellularLocation>
</comment>
<dbReference type="GO" id="GO:0022857">
    <property type="term" value="F:transmembrane transporter activity"/>
    <property type="evidence" value="ECO:0007669"/>
    <property type="project" value="InterPro"/>
</dbReference>
<evidence type="ECO:0000256" key="6">
    <source>
        <dbReference type="SAM" id="Phobius"/>
    </source>
</evidence>
<dbReference type="eggNOG" id="COG2271">
    <property type="taxonomic scope" value="Bacteria"/>
</dbReference>
<dbReference type="CDD" id="cd06174">
    <property type="entry name" value="MFS"/>
    <property type="match status" value="1"/>
</dbReference>
<evidence type="ECO:0000256" key="5">
    <source>
        <dbReference type="ARBA" id="ARBA00023136"/>
    </source>
</evidence>
<evidence type="ECO:0000256" key="1">
    <source>
        <dbReference type="ARBA" id="ARBA00004651"/>
    </source>
</evidence>
<feature type="transmembrane region" description="Helical" evidence="6">
    <location>
        <begin position="163"/>
        <end position="182"/>
    </location>
</feature>
<evidence type="ECO:0000256" key="4">
    <source>
        <dbReference type="ARBA" id="ARBA00022989"/>
    </source>
</evidence>
<keyword evidence="3 6" id="KW-0812">Transmembrane</keyword>
<evidence type="ECO:0000256" key="2">
    <source>
        <dbReference type="ARBA" id="ARBA00022448"/>
    </source>
</evidence>
<dbReference type="SUPFAM" id="SSF103473">
    <property type="entry name" value="MFS general substrate transporter"/>
    <property type="match status" value="1"/>
</dbReference>
<organism evidence="8 9">
    <name type="scientific">Actinoplanes utahensis</name>
    <dbReference type="NCBI Taxonomy" id="1869"/>
    <lineage>
        <taxon>Bacteria</taxon>
        <taxon>Bacillati</taxon>
        <taxon>Actinomycetota</taxon>
        <taxon>Actinomycetes</taxon>
        <taxon>Micromonosporales</taxon>
        <taxon>Micromonosporaceae</taxon>
        <taxon>Actinoplanes</taxon>
    </lineage>
</organism>
<dbReference type="PANTHER" id="PTHR42718">
    <property type="entry name" value="MAJOR FACILITATOR SUPERFAMILY MULTIDRUG TRANSPORTER MFSC"/>
    <property type="match status" value="1"/>
</dbReference>
<feature type="transmembrane region" description="Helical" evidence="6">
    <location>
        <begin position="37"/>
        <end position="58"/>
    </location>
</feature>
<dbReference type="EMBL" id="JRTT01000005">
    <property type="protein sequence ID" value="KHD78350.1"/>
    <property type="molecule type" value="Genomic_DNA"/>
</dbReference>
<gene>
    <name evidence="8" type="ORF">MB27_05840</name>
</gene>
<dbReference type="Pfam" id="PF07690">
    <property type="entry name" value="MFS_1"/>
    <property type="match status" value="1"/>
</dbReference>
<feature type="domain" description="Major facilitator superfamily (MFS) profile" evidence="7">
    <location>
        <begin position="8"/>
        <end position="410"/>
    </location>
</feature>
<feature type="transmembrane region" description="Helical" evidence="6">
    <location>
        <begin position="219"/>
        <end position="241"/>
    </location>
</feature>
<dbReference type="InterPro" id="IPR036259">
    <property type="entry name" value="MFS_trans_sf"/>
</dbReference>
<dbReference type="RefSeq" id="WP_043523033.1">
    <property type="nucleotide sequence ID" value="NZ_BAABKU010000002.1"/>
</dbReference>
<comment type="caution">
    <text evidence="8">The sequence shown here is derived from an EMBL/GenBank/DDBJ whole genome shotgun (WGS) entry which is preliminary data.</text>
</comment>
<sequence>MGLRPWAVWAAGLAAYIVAVLHRTSLGVAGLDAQERFGVGASALAVFAVLQLVVYAGLQIPVGLLLDRFGSLRLVVVGALVMAAGQTVMAFADGLSGAILARVLVGAGDAMTFISVLRLVPHWFPSRQVPVLTQLTGIFGQTGQVLSAIPLAALLAGPGWNPAFLSTAAAGVFVALVALATLRDTPDRRINSGTTMSWQQLGTDLGSSWRHPGTRLGLWAHYTTAFTGAVFALMWGVPFLIAGEGLSRGTAGALLTVFVVTGMAAGPILGLLTQRHPRRRSWLVLGIVAIIMVAWLIVLAWPGRAPLPVLVLLVVALGLGGPGSMIGFDFARSFNPPSRLGTATGLVNVGGFVAALVTIELIGLILDARTGGGNDYHIDDFKAAMSVQFLVAAVGVAGILRTRRLARRRVEAEASGLESGVEVKAS</sequence>
<dbReference type="Gene3D" id="1.20.1250.20">
    <property type="entry name" value="MFS general substrate transporter like domains"/>
    <property type="match status" value="2"/>
</dbReference>
<feature type="transmembrane region" description="Helical" evidence="6">
    <location>
        <begin position="307"/>
        <end position="328"/>
    </location>
</feature>
<evidence type="ECO:0000256" key="3">
    <source>
        <dbReference type="ARBA" id="ARBA00022692"/>
    </source>
</evidence>
<name>A0A0A6UQF5_ACTUT</name>
<evidence type="ECO:0000259" key="7">
    <source>
        <dbReference type="PROSITE" id="PS50850"/>
    </source>
</evidence>
<evidence type="ECO:0000313" key="9">
    <source>
        <dbReference type="Proteomes" id="UP000054537"/>
    </source>
</evidence>
<evidence type="ECO:0000313" key="8">
    <source>
        <dbReference type="EMBL" id="KHD78350.1"/>
    </source>
</evidence>
<dbReference type="InterPro" id="IPR011701">
    <property type="entry name" value="MFS"/>
</dbReference>
<dbReference type="OrthoDB" id="4332123at2"/>
<dbReference type="PROSITE" id="PS50850">
    <property type="entry name" value="MFS"/>
    <property type="match status" value="1"/>
</dbReference>
<dbReference type="AlphaFoldDB" id="A0A0A6UQF5"/>
<reference evidence="8 9" key="1">
    <citation type="submission" date="2014-10" db="EMBL/GenBank/DDBJ databases">
        <title>Draft genome sequence of Actinoplanes utahensis NRRL 12052.</title>
        <authorList>
            <person name="Velasco-Bucheli B."/>
            <person name="del Cerro C."/>
            <person name="Hormigo D."/>
            <person name="Garcia J.L."/>
            <person name="Acebal C."/>
            <person name="Arroyo M."/>
            <person name="de la Mata I."/>
        </authorList>
    </citation>
    <scope>NUCLEOTIDE SEQUENCE [LARGE SCALE GENOMIC DNA]</scope>
    <source>
        <strain evidence="8 9">NRRL 12052</strain>
    </source>
</reference>
<dbReference type="STRING" id="1869.MB27_05840"/>
<dbReference type="Proteomes" id="UP000054537">
    <property type="component" value="Unassembled WGS sequence"/>
</dbReference>
<keyword evidence="9" id="KW-1185">Reference proteome</keyword>
<dbReference type="GO" id="GO:0005886">
    <property type="term" value="C:plasma membrane"/>
    <property type="evidence" value="ECO:0007669"/>
    <property type="project" value="UniProtKB-SubCell"/>
</dbReference>
<feature type="transmembrane region" description="Helical" evidence="6">
    <location>
        <begin position="6"/>
        <end position="25"/>
    </location>
</feature>
<dbReference type="PANTHER" id="PTHR42718:SF9">
    <property type="entry name" value="MAJOR FACILITATOR SUPERFAMILY MULTIDRUG TRANSPORTER MFSC"/>
    <property type="match status" value="1"/>
</dbReference>
<keyword evidence="5 6" id="KW-0472">Membrane</keyword>
<feature type="transmembrane region" description="Helical" evidence="6">
    <location>
        <begin position="340"/>
        <end position="366"/>
    </location>
</feature>
<proteinExistence type="predicted"/>
<feature type="transmembrane region" description="Helical" evidence="6">
    <location>
        <begin position="253"/>
        <end position="273"/>
    </location>
</feature>
<feature type="transmembrane region" description="Helical" evidence="6">
    <location>
        <begin position="70"/>
        <end position="92"/>
    </location>
</feature>
<feature type="transmembrane region" description="Helical" evidence="6">
    <location>
        <begin position="282"/>
        <end position="301"/>
    </location>
</feature>
<accession>A0A0A6UQF5</accession>
<keyword evidence="2" id="KW-0813">Transport</keyword>
<keyword evidence="4 6" id="KW-1133">Transmembrane helix</keyword>